<keyword evidence="1" id="KW-0812">Transmembrane</keyword>
<dbReference type="KEGG" id="sfa:Sfla_6146"/>
<evidence type="ECO:0000313" key="2">
    <source>
        <dbReference type="EMBL" id="ADW07528.1"/>
    </source>
</evidence>
<proteinExistence type="predicted"/>
<evidence type="ECO:0000313" key="3">
    <source>
        <dbReference type="Proteomes" id="UP000002066"/>
    </source>
</evidence>
<reference evidence="2 3" key="1">
    <citation type="submission" date="2011-01" db="EMBL/GenBank/DDBJ databases">
        <title>Complete sequence of chromosome of Streptomyces flavogriseus ATCC 33331.</title>
        <authorList>
            <consortium name="US DOE Joint Genome Institute"/>
            <person name="Lucas S."/>
            <person name="Copeland A."/>
            <person name="Lapidus A."/>
            <person name="Cheng J.-F."/>
            <person name="Goodwin L."/>
            <person name="Pitluck S."/>
            <person name="Davenport K."/>
            <person name="Detter J.C."/>
            <person name="Han C."/>
            <person name="Tapia R."/>
            <person name="Land M."/>
            <person name="Hauser L."/>
            <person name="Kyrpides N."/>
            <person name="Ivanova N."/>
            <person name="Ovchinnikova G."/>
            <person name="Pagani I."/>
            <person name="Brumm P."/>
            <person name="Mead D."/>
            <person name="Woyke T."/>
        </authorList>
    </citation>
    <scope>NUCLEOTIDE SEQUENCE [LARGE SCALE GENOMIC DNA]</scope>
    <source>
        <strain evidence="3">ATCC 33331 / IAF-45CD</strain>
    </source>
</reference>
<feature type="transmembrane region" description="Helical" evidence="1">
    <location>
        <begin position="21"/>
        <end position="46"/>
    </location>
</feature>
<protein>
    <submittedName>
        <fullName evidence="2">Uncharacterized protein</fullName>
    </submittedName>
</protein>
<dbReference type="Proteomes" id="UP000002066">
    <property type="component" value="Chromosome"/>
</dbReference>
<keyword evidence="1" id="KW-1133">Transmembrane helix</keyword>
<name>A0A8D3WLV1_STRFA</name>
<feature type="transmembrane region" description="Helical" evidence="1">
    <location>
        <begin position="52"/>
        <end position="72"/>
    </location>
</feature>
<sequence length="93" mass="9895">MGVRKAVKGVAEFLMETVGEVVAEVLLGVLACALVLGLGLGLYLSWSFSPRSTVVGLGVLSLLFAHGGWRTYRDTAEGRRRRGVAAMTTAFSH</sequence>
<keyword evidence="1" id="KW-0472">Membrane</keyword>
<organism evidence="2 3">
    <name type="scientific">Streptomyces pratensis (strain ATCC 33331 / IAF-45CD)</name>
    <dbReference type="NCBI Taxonomy" id="591167"/>
    <lineage>
        <taxon>Bacteria</taxon>
        <taxon>Bacillati</taxon>
        <taxon>Actinomycetota</taxon>
        <taxon>Actinomycetes</taxon>
        <taxon>Kitasatosporales</taxon>
        <taxon>Streptomycetaceae</taxon>
        <taxon>Streptomyces</taxon>
    </lineage>
</organism>
<accession>A0A8D3WLV1</accession>
<evidence type="ECO:0000256" key="1">
    <source>
        <dbReference type="SAM" id="Phobius"/>
    </source>
</evidence>
<gene>
    <name evidence="2" type="ordered locus">Sfla_6146</name>
</gene>
<dbReference type="AlphaFoldDB" id="A0A8D3WLV1"/>
<dbReference type="EMBL" id="CP002475">
    <property type="protein sequence ID" value="ADW07528.1"/>
    <property type="molecule type" value="Genomic_DNA"/>
</dbReference>